<dbReference type="InterPro" id="IPR013325">
    <property type="entry name" value="RNA_pol_sigma_r2"/>
</dbReference>
<dbReference type="EMBL" id="UOGG01000235">
    <property type="protein sequence ID" value="VAX33095.1"/>
    <property type="molecule type" value="Genomic_DNA"/>
</dbReference>
<keyword evidence="3" id="KW-0731">Sigma factor</keyword>
<evidence type="ECO:0000256" key="3">
    <source>
        <dbReference type="ARBA" id="ARBA00023082"/>
    </source>
</evidence>
<evidence type="ECO:0000256" key="2">
    <source>
        <dbReference type="ARBA" id="ARBA00023015"/>
    </source>
</evidence>
<dbReference type="GO" id="GO:0003677">
    <property type="term" value="F:DNA binding"/>
    <property type="evidence" value="ECO:0007669"/>
    <property type="project" value="UniProtKB-KW"/>
</dbReference>
<dbReference type="GO" id="GO:0006352">
    <property type="term" value="P:DNA-templated transcription initiation"/>
    <property type="evidence" value="ECO:0007669"/>
    <property type="project" value="InterPro"/>
</dbReference>
<dbReference type="Gene3D" id="1.10.1740.10">
    <property type="match status" value="1"/>
</dbReference>
<feature type="region of interest" description="Disordered" evidence="6">
    <location>
        <begin position="87"/>
        <end position="108"/>
    </location>
</feature>
<protein>
    <submittedName>
        <fullName evidence="9">RNA polymerase ECF-type sigma factor</fullName>
    </submittedName>
</protein>
<dbReference type="NCBIfam" id="TIGR02937">
    <property type="entry name" value="sigma70-ECF"/>
    <property type="match status" value="1"/>
</dbReference>
<evidence type="ECO:0000256" key="4">
    <source>
        <dbReference type="ARBA" id="ARBA00023125"/>
    </source>
</evidence>
<name>A0A3B1DN31_9ZZZZ</name>
<evidence type="ECO:0000256" key="5">
    <source>
        <dbReference type="ARBA" id="ARBA00023163"/>
    </source>
</evidence>
<dbReference type="InterPro" id="IPR007627">
    <property type="entry name" value="RNA_pol_sigma70_r2"/>
</dbReference>
<evidence type="ECO:0000256" key="1">
    <source>
        <dbReference type="ARBA" id="ARBA00010641"/>
    </source>
</evidence>
<feature type="domain" description="RNA polymerase sigma factor 70 region 4 type 2" evidence="8">
    <location>
        <begin position="123"/>
        <end position="175"/>
    </location>
</feature>
<dbReference type="Pfam" id="PF08281">
    <property type="entry name" value="Sigma70_r4_2"/>
    <property type="match status" value="1"/>
</dbReference>
<comment type="similarity">
    <text evidence="1">Belongs to the sigma-70 factor family. ECF subfamily.</text>
</comment>
<dbReference type="InterPro" id="IPR014284">
    <property type="entry name" value="RNA_pol_sigma-70_dom"/>
</dbReference>
<sequence>MDNKEIDADQWVGRYGDIMYRYTLVRVKDQGTAEEIVQVTFFAALQSTHTFAGRSSEKSWLFGILKHKILDHFREIKKNRSFDLSPEDDQDTFEYEPTGHWKKTPQNWRMDPEKSAVNQELTEKLALCLDNLSDKFRQIFVLKEIDGASTEQICNDFNIKPTNLWVILHRARNQLKSCLETHWFEVQKPEK</sequence>
<reference evidence="9" key="1">
    <citation type="submission" date="2018-06" db="EMBL/GenBank/DDBJ databases">
        <authorList>
            <person name="Zhirakovskaya E."/>
        </authorList>
    </citation>
    <scope>NUCLEOTIDE SEQUENCE</scope>
</reference>
<dbReference type="SUPFAM" id="SSF88946">
    <property type="entry name" value="Sigma2 domain of RNA polymerase sigma factors"/>
    <property type="match status" value="1"/>
</dbReference>
<proteinExistence type="inferred from homology"/>
<organism evidence="9">
    <name type="scientific">hydrothermal vent metagenome</name>
    <dbReference type="NCBI Taxonomy" id="652676"/>
    <lineage>
        <taxon>unclassified sequences</taxon>
        <taxon>metagenomes</taxon>
        <taxon>ecological metagenomes</taxon>
    </lineage>
</organism>
<evidence type="ECO:0000313" key="9">
    <source>
        <dbReference type="EMBL" id="VAX33095.1"/>
    </source>
</evidence>
<dbReference type="InterPro" id="IPR039425">
    <property type="entry name" value="RNA_pol_sigma-70-like"/>
</dbReference>
<dbReference type="InterPro" id="IPR013249">
    <property type="entry name" value="RNA_pol_sigma70_r4_t2"/>
</dbReference>
<dbReference type="AlphaFoldDB" id="A0A3B1DN31"/>
<dbReference type="PANTHER" id="PTHR43133:SF8">
    <property type="entry name" value="RNA POLYMERASE SIGMA FACTOR HI_1459-RELATED"/>
    <property type="match status" value="1"/>
</dbReference>
<keyword evidence="5" id="KW-0804">Transcription</keyword>
<evidence type="ECO:0000259" key="8">
    <source>
        <dbReference type="Pfam" id="PF08281"/>
    </source>
</evidence>
<keyword evidence="4" id="KW-0238">DNA-binding</keyword>
<evidence type="ECO:0000256" key="6">
    <source>
        <dbReference type="SAM" id="MobiDB-lite"/>
    </source>
</evidence>
<dbReference type="PANTHER" id="PTHR43133">
    <property type="entry name" value="RNA POLYMERASE ECF-TYPE SIGMA FACTO"/>
    <property type="match status" value="1"/>
</dbReference>
<dbReference type="InterPro" id="IPR013324">
    <property type="entry name" value="RNA_pol_sigma_r3/r4-like"/>
</dbReference>
<dbReference type="Pfam" id="PF04542">
    <property type="entry name" value="Sigma70_r2"/>
    <property type="match status" value="1"/>
</dbReference>
<keyword evidence="2" id="KW-0805">Transcription regulation</keyword>
<feature type="domain" description="RNA polymerase sigma-70 region 2" evidence="7">
    <location>
        <begin position="13"/>
        <end position="75"/>
    </location>
</feature>
<dbReference type="InterPro" id="IPR036388">
    <property type="entry name" value="WH-like_DNA-bd_sf"/>
</dbReference>
<evidence type="ECO:0000259" key="7">
    <source>
        <dbReference type="Pfam" id="PF04542"/>
    </source>
</evidence>
<gene>
    <name evidence="9" type="ORF">MNBD_NITROSPINAE05-127</name>
</gene>
<dbReference type="GO" id="GO:0016987">
    <property type="term" value="F:sigma factor activity"/>
    <property type="evidence" value="ECO:0007669"/>
    <property type="project" value="UniProtKB-KW"/>
</dbReference>
<accession>A0A3B1DN31</accession>
<dbReference type="SUPFAM" id="SSF88659">
    <property type="entry name" value="Sigma3 and sigma4 domains of RNA polymerase sigma factors"/>
    <property type="match status" value="1"/>
</dbReference>
<dbReference type="Gene3D" id="1.10.10.10">
    <property type="entry name" value="Winged helix-like DNA-binding domain superfamily/Winged helix DNA-binding domain"/>
    <property type="match status" value="1"/>
</dbReference>